<feature type="region of interest" description="Disordered" evidence="2">
    <location>
        <begin position="1444"/>
        <end position="1491"/>
    </location>
</feature>
<dbReference type="InterPro" id="IPR014756">
    <property type="entry name" value="Ig_E-set"/>
</dbReference>
<evidence type="ECO:0000256" key="3">
    <source>
        <dbReference type="SAM" id="Phobius"/>
    </source>
</evidence>
<evidence type="ECO:0000256" key="4">
    <source>
        <dbReference type="SAM" id="SignalP"/>
    </source>
</evidence>
<evidence type="ECO:0008006" key="10">
    <source>
        <dbReference type="Google" id="ProtNLM"/>
    </source>
</evidence>
<feature type="transmembrane region" description="Helical" evidence="3">
    <location>
        <begin position="1330"/>
        <end position="1348"/>
    </location>
</feature>
<dbReference type="Pfam" id="PF01833">
    <property type="entry name" value="TIG"/>
    <property type="match status" value="1"/>
</dbReference>
<feature type="transmembrane region" description="Helical" evidence="3">
    <location>
        <begin position="1240"/>
        <end position="1261"/>
    </location>
</feature>
<organism evidence="8 9">
    <name type="scientific">Triparma laevis f. inornata</name>
    <dbReference type="NCBI Taxonomy" id="1714386"/>
    <lineage>
        <taxon>Eukaryota</taxon>
        <taxon>Sar</taxon>
        <taxon>Stramenopiles</taxon>
        <taxon>Ochrophyta</taxon>
        <taxon>Bolidophyceae</taxon>
        <taxon>Parmales</taxon>
        <taxon>Triparmaceae</taxon>
        <taxon>Triparma</taxon>
    </lineage>
</organism>
<feature type="chain" id="PRO_5040903342" description="Tyrosine-protein kinase ephrin type A/B receptor-like domain-containing protein" evidence="4">
    <location>
        <begin position="17"/>
        <end position="1670"/>
    </location>
</feature>
<feature type="transmembrane region" description="Helical" evidence="3">
    <location>
        <begin position="1139"/>
        <end position="1160"/>
    </location>
</feature>
<sequence>MSLLLSNLLSTTTTSASLTCFSTITDGTDWESTLTPTTSSTLPAATLTLSADITIGASHTAPYYYNFYLKDTTSIDISSVPGSLHSITPASLSSFSQNYPTKSSASAQVFGVVTEGARASISMTIVSFKNFHTLNGIIRSQNSDVILTDCEFQNNWSYGSISAGAVLTLLDSSTATITHCTFMDNIGGYDISNAANGAIMIGGGSGHVLLEHSEGYLSTGVEPAPGSVAEVLGTVFTHDNVDSSTFPTIPTSRNSGYKDITFITPTGSEAASSASFNNCRSGFTQASNAAEPSIPLQLGMDVNTGVPPTSFVTGGNARSFECEACEAGEWKGNNGMGVCAACPEGTYSGAACEPCGEGTYAASPGSTSCDLCVAGKFGNITGAFKCNNCEIGTYSNQPRAESCNYCPAGMYGIVAGQDKPSTACEICPTGMYSEAGATECLYCGLGAVPKQNGKSCQTCPAGQIPKDDNSTCVACGLNTYNSNAGGTECTSCPPNMFTSQSGQKQCSTCGASEYLSNGNCVQLRVNQIPNSKEQSNPTVGGGVLPILGSGLAPPEGLQIRAMVNGVECPTITAENSRLTCAVPPGSGTVNLVTVEEVTTNTVAELTGNYVTYKPPVVYKVTGCDQAVHASNQTVNCPTKGEVEIIVTGENFGMSGAMVSVGGMPCVGVIHSGEKPHNELICTLPAGTGTKVAVTVTIAGQSGYGEILSYASAEVTGFSGCPMDICPRDGKDAETGEKVVIVIRGTNFGPKQAVAVIGGQVCEQAPESLWVDPDGGDFDPHTTLVAYLSTGSGVKQMISVLQASGTFSEGKPFVRYQECQHGEYNFFEESKSRMICVPCEEGYYSDEIEQMICKMCPSDHFTTGPTHCEECPAQMTSGPRSPSCHCKDTFILVNGECMCEAGTQLDEALDQCTPCPMHTYQPGANIGECTWCDDLIDGSTTVDIGSNSTDHCICEKEYYNDGAACVVCEDGMECDEVGVTLKKLKLSEGYWRHSANTTDIRECPKEHLCLGGEHGEYCPEYNNGLYCLTCKDGAGGNWESECQSCEDSTGAMTSFFVFVGILLAVCGGLFFIFKKYVPPKSARGVQVMLKIVLAGSQIISAIPSLPTMFEEFLKRINFINLDIFGQLSAGCLATVTYYDLLFWTCVLPLGMGAVVLVIAFLKKAQLTAVETATGERHERRHRNLKHLTATILFLLSYVAYPGASMAIFSIFPCDAIGNKRYLKVDYGLKCDTTIYFRWQGFAWIMALVYPVGVPLMYSYLLYKYRKNINPQVESKSMEDQMTTRDKDPDIKILSFLWISYKPSCWWFEIFECVRRLLMTGGLVFIDQGSPLQVSCGITITFFSLFYICWFKPYVTKRDNLLASFQQVNQFLVLIAVMLILTKSNGGFSDDGMAYMMIFLYSASGISLLVCATFEILNEIGDDEESKNHKEFHVDSYLNDNMRTSDSTQASLTVPTPPKTVKPNTVSGTPSKNAPHRERKASKAKAKHKSVATATPMDGAKMSELAQLKLKEMDSVTKKMKAKYKEAQEQIQKDKEEIAQIDVTLKSLHLVYDPLMKAFTSRKSQAAKIKEEFKKAKDTMAAMMESQKTQMRKIKSKNVKSDKEDARQRLKAARGYGTGRESTYTNARMLEDQWKKELAKAVPVDLSKNLKSKMKMNSTASVETVTLPVKIK</sequence>
<dbReference type="InterPro" id="IPR010308">
    <property type="entry name" value="TRP_C"/>
</dbReference>
<keyword evidence="3" id="KW-0812">Transmembrane</keyword>
<dbReference type="SUPFAM" id="SSF51126">
    <property type="entry name" value="Pectin lyase-like"/>
    <property type="match status" value="1"/>
</dbReference>
<protein>
    <recommendedName>
        <fullName evidence="10">Tyrosine-protein kinase ephrin type A/B receptor-like domain-containing protein</fullName>
    </recommendedName>
</protein>
<dbReference type="Gene3D" id="2.60.40.10">
    <property type="entry name" value="Immunoglobulins"/>
    <property type="match status" value="2"/>
</dbReference>
<dbReference type="SMART" id="SM01411">
    <property type="entry name" value="Ephrin_rec_like"/>
    <property type="match status" value="6"/>
</dbReference>
<feature type="domain" description="TRP C-terminal" evidence="6">
    <location>
        <begin position="1150"/>
        <end position="1383"/>
    </location>
</feature>
<evidence type="ECO:0000313" key="9">
    <source>
        <dbReference type="Proteomes" id="UP001162640"/>
    </source>
</evidence>
<dbReference type="SUPFAM" id="SSF81296">
    <property type="entry name" value="E set domains"/>
    <property type="match status" value="2"/>
</dbReference>
<dbReference type="InterPro" id="IPR009030">
    <property type="entry name" value="Growth_fac_rcpt_cys_sf"/>
</dbReference>
<keyword evidence="4" id="KW-0732">Signal</keyword>
<comment type="caution">
    <text evidence="8">The sequence shown here is derived from an EMBL/GenBank/DDBJ whole genome shotgun (WGS) entry which is preliminary data.</text>
</comment>
<dbReference type="InterPro" id="IPR011050">
    <property type="entry name" value="Pectin_lyase_fold/virulence"/>
</dbReference>
<dbReference type="SUPFAM" id="SSF57184">
    <property type="entry name" value="Growth factor receptor domain"/>
    <property type="match status" value="2"/>
</dbReference>
<dbReference type="Gene3D" id="2.10.50.10">
    <property type="entry name" value="Tumor Necrosis Factor Receptor, subunit A, domain 2"/>
    <property type="match status" value="3"/>
</dbReference>
<evidence type="ECO:0000259" key="6">
    <source>
        <dbReference type="Pfam" id="PF06011"/>
    </source>
</evidence>
<dbReference type="InterPro" id="IPR002909">
    <property type="entry name" value="IPT_dom"/>
</dbReference>
<name>A0A9W7E4B7_9STRA</name>
<evidence type="ECO:0000256" key="1">
    <source>
        <dbReference type="SAM" id="Coils"/>
    </source>
</evidence>
<dbReference type="EMBL" id="BLQM01000109">
    <property type="protein sequence ID" value="GMH64715.1"/>
    <property type="molecule type" value="Genomic_DNA"/>
</dbReference>
<dbReference type="PANTHER" id="PTHR46967">
    <property type="entry name" value="INSULIN-LIKE GROWTH FACTOR BINDING PROTEIN,N-TERMINAL"/>
    <property type="match status" value="1"/>
</dbReference>
<feature type="transmembrane region" description="Helical" evidence="3">
    <location>
        <begin position="1391"/>
        <end position="1415"/>
    </location>
</feature>
<dbReference type="Pfam" id="PF07699">
    <property type="entry name" value="Ephrin_rec_like"/>
    <property type="match status" value="4"/>
</dbReference>
<feature type="transmembrane region" description="Helical" evidence="3">
    <location>
        <begin position="1360"/>
        <end position="1379"/>
    </location>
</feature>
<accession>A0A9W7E4B7</accession>
<dbReference type="InterPro" id="IPR013783">
    <property type="entry name" value="Ig-like_fold"/>
</dbReference>
<feature type="region of interest" description="Disordered" evidence="2">
    <location>
        <begin position="1585"/>
        <end position="1604"/>
    </location>
</feature>
<keyword evidence="3" id="KW-0472">Membrane</keyword>
<keyword evidence="1" id="KW-0175">Coiled coil</keyword>
<feature type="domain" description="IPT/TIG" evidence="5">
    <location>
        <begin position="635"/>
        <end position="702"/>
    </location>
</feature>
<gene>
    <name evidence="8" type="ORF">TL16_g04022</name>
</gene>
<feature type="domain" description="Tyrosine-protein kinase ephrin type A/B receptor-like" evidence="7">
    <location>
        <begin position="375"/>
        <end position="415"/>
    </location>
</feature>
<dbReference type="CDD" id="cd00603">
    <property type="entry name" value="IPT_PCSR"/>
    <property type="match status" value="1"/>
</dbReference>
<dbReference type="Pfam" id="PF06011">
    <property type="entry name" value="TRP"/>
    <property type="match status" value="1"/>
</dbReference>
<evidence type="ECO:0000259" key="7">
    <source>
        <dbReference type="Pfam" id="PF07699"/>
    </source>
</evidence>
<feature type="domain" description="Tyrosine-protein kinase ephrin type A/B receptor-like" evidence="7">
    <location>
        <begin position="834"/>
        <end position="863"/>
    </location>
</feature>
<feature type="transmembrane region" description="Helical" evidence="3">
    <location>
        <begin position="1050"/>
        <end position="1072"/>
    </location>
</feature>
<dbReference type="InterPro" id="IPR011641">
    <property type="entry name" value="Tyr-kin_ephrin_A/B_rcpt-like"/>
</dbReference>
<feature type="domain" description="Tyrosine-protein kinase ephrin type A/B receptor-like" evidence="7">
    <location>
        <begin position="901"/>
        <end position="951"/>
    </location>
</feature>
<dbReference type="Proteomes" id="UP001162640">
    <property type="component" value="Unassembled WGS sequence"/>
</dbReference>
<feature type="transmembrane region" description="Helical" evidence="3">
    <location>
        <begin position="1186"/>
        <end position="1210"/>
    </location>
</feature>
<dbReference type="PANTHER" id="PTHR46967:SF1">
    <property type="entry name" value="KERATIN-ASSOCIATED PROTEIN 16-1-LIKE"/>
    <property type="match status" value="1"/>
</dbReference>
<feature type="signal peptide" evidence="4">
    <location>
        <begin position="1"/>
        <end position="16"/>
    </location>
</feature>
<evidence type="ECO:0000259" key="5">
    <source>
        <dbReference type="Pfam" id="PF01833"/>
    </source>
</evidence>
<feature type="compositionally biased region" description="Basic residues" evidence="2">
    <location>
        <begin position="1475"/>
        <end position="1488"/>
    </location>
</feature>
<feature type="coiled-coil region" evidence="1">
    <location>
        <begin position="1508"/>
        <end position="1584"/>
    </location>
</feature>
<reference evidence="9" key="1">
    <citation type="journal article" date="2023" name="Commun. Biol.">
        <title>Genome analysis of Parmales, the sister group of diatoms, reveals the evolutionary specialization of diatoms from phago-mixotrophs to photoautotrophs.</title>
        <authorList>
            <person name="Ban H."/>
            <person name="Sato S."/>
            <person name="Yoshikawa S."/>
            <person name="Yamada K."/>
            <person name="Nakamura Y."/>
            <person name="Ichinomiya M."/>
            <person name="Sato N."/>
            <person name="Blanc-Mathieu R."/>
            <person name="Endo H."/>
            <person name="Kuwata A."/>
            <person name="Ogata H."/>
        </authorList>
    </citation>
    <scope>NUCLEOTIDE SEQUENCE [LARGE SCALE GENOMIC DNA]</scope>
</reference>
<keyword evidence="3" id="KW-1133">Transmembrane helix</keyword>
<evidence type="ECO:0000256" key="2">
    <source>
        <dbReference type="SAM" id="MobiDB-lite"/>
    </source>
</evidence>
<proteinExistence type="predicted"/>
<feature type="domain" description="Tyrosine-protein kinase ephrin type A/B receptor-like" evidence="7">
    <location>
        <begin position="466"/>
        <end position="509"/>
    </location>
</feature>
<evidence type="ECO:0000313" key="8">
    <source>
        <dbReference type="EMBL" id="GMH64715.1"/>
    </source>
</evidence>